<keyword evidence="1" id="KW-1133">Transmembrane helix</keyword>
<feature type="transmembrane region" description="Helical" evidence="1">
    <location>
        <begin position="304"/>
        <end position="326"/>
    </location>
</feature>
<organism evidence="2 3">
    <name type="scientific">Qipengyuania atrilutea</name>
    <dbReference type="NCBI Taxonomy" id="2744473"/>
    <lineage>
        <taxon>Bacteria</taxon>
        <taxon>Pseudomonadati</taxon>
        <taxon>Pseudomonadota</taxon>
        <taxon>Alphaproteobacteria</taxon>
        <taxon>Sphingomonadales</taxon>
        <taxon>Erythrobacteraceae</taxon>
        <taxon>Qipengyuania</taxon>
    </lineage>
</organism>
<evidence type="ECO:0000313" key="3">
    <source>
        <dbReference type="Proteomes" id="UP000561438"/>
    </source>
</evidence>
<dbReference type="Proteomes" id="UP000561438">
    <property type="component" value="Unassembled WGS sequence"/>
</dbReference>
<dbReference type="CDD" id="cd06438">
    <property type="entry name" value="EpsO_like"/>
    <property type="match status" value="1"/>
</dbReference>
<keyword evidence="1" id="KW-0472">Membrane</keyword>
<dbReference type="AlphaFoldDB" id="A0A850H1B2"/>
<dbReference type="PANTHER" id="PTHR48090:SF6">
    <property type="entry name" value="SLR5056 PROTEIN"/>
    <property type="match status" value="1"/>
</dbReference>
<dbReference type="Gene3D" id="3.90.550.10">
    <property type="entry name" value="Spore Coat Polysaccharide Biosynthesis Protein SpsA, Chain A"/>
    <property type="match status" value="1"/>
</dbReference>
<dbReference type="InterPro" id="IPR050256">
    <property type="entry name" value="Glycosyltransferase_2"/>
</dbReference>
<protein>
    <submittedName>
        <fullName evidence="2">Glycosyltransferase family 2 protein</fullName>
    </submittedName>
</protein>
<dbReference type="Pfam" id="PF13641">
    <property type="entry name" value="Glyco_tranf_2_3"/>
    <property type="match status" value="1"/>
</dbReference>
<proteinExistence type="predicted"/>
<dbReference type="PANTHER" id="PTHR48090">
    <property type="entry name" value="UNDECAPRENYL-PHOSPHATE 4-DEOXY-4-FORMAMIDO-L-ARABINOSE TRANSFERASE-RELATED"/>
    <property type="match status" value="1"/>
</dbReference>
<keyword evidence="2" id="KW-0808">Transferase</keyword>
<dbReference type="EMBL" id="JABWGV010000005">
    <property type="protein sequence ID" value="NVD45754.1"/>
    <property type="molecule type" value="Genomic_DNA"/>
</dbReference>
<dbReference type="GO" id="GO:0016740">
    <property type="term" value="F:transferase activity"/>
    <property type="evidence" value="ECO:0007669"/>
    <property type="project" value="UniProtKB-KW"/>
</dbReference>
<dbReference type="InterPro" id="IPR029044">
    <property type="entry name" value="Nucleotide-diphossugar_trans"/>
</dbReference>
<dbReference type="SUPFAM" id="SSF53448">
    <property type="entry name" value="Nucleotide-diphospho-sugar transferases"/>
    <property type="match status" value="1"/>
</dbReference>
<evidence type="ECO:0000256" key="1">
    <source>
        <dbReference type="SAM" id="Phobius"/>
    </source>
</evidence>
<comment type="caution">
    <text evidence="2">The sequence shown here is derived from an EMBL/GenBank/DDBJ whole genome shotgun (WGS) entry which is preliminary data.</text>
</comment>
<feature type="transmembrane region" description="Helical" evidence="1">
    <location>
        <begin position="366"/>
        <end position="384"/>
    </location>
</feature>
<accession>A0A850H1B2</accession>
<sequence length="406" mass="43350">MTTLAFLAWLVAGVLGAILAYFTLEVLFGLKRSTPTVRRQHECCIVVIIPAHNEASTIGATVGALQQTIASGSGGTVEILVVADNCSDETAAIASATGATVTQRSDKEKRGKGYALAHGRDFLAGRAASELPDAIIVLDADCRTDRESIVELGNLVTTAQQPYQASNLLLARTSAPPMVQISNFAMLVKNVVRARGLERIGGGIPLFGTGMAFPWKIFADAPLATGDAVEDMRLALELAEKGLRVRLAENARVISEPAALEDMSAQRSRWEHGFMRTALSRAFPLLANGIGNGSRHKIALGAHLLVPPLALLFLMSGVALGANVLVGFVTAVWMPAIILAALITLAISSVIAAWVREGRETLSAQAILRAPLYILWKIPLYLGFVRSQQTDWNRTRRSGEDTPPSP</sequence>
<feature type="transmembrane region" description="Helical" evidence="1">
    <location>
        <begin position="6"/>
        <end position="30"/>
    </location>
</feature>
<dbReference type="RefSeq" id="WP_176268066.1">
    <property type="nucleotide sequence ID" value="NZ_JABWGV010000005.1"/>
</dbReference>
<evidence type="ECO:0000313" key="2">
    <source>
        <dbReference type="EMBL" id="NVD45754.1"/>
    </source>
</evidence>
<keyword evidence="3" id="KW-1185">Reference proteome</keyword>
<name>A0A850H1B2_9SPHN</name>
<reference evidence="2 3" key="1">
    <citation type="submission" date="2020-06" db="EMBL/GenBank/DDBJ databases">
        <title>Altererythrobacter sp. HHU K3-1.</title>
        <authorList>
            <person name="Zhang D."/>
            <person name="Xue H."/>
        </authorList>
    </citation>
    <scope>NUCLEOTIDE SEQUENCE [LARGE SCALE GENOMIC DNA]</scope>
    <source>
        <strain evidence="2 3">HHU K3-1</strain>
    </source>
</reference>
<feature type="transmembrane region" description="Helical" evidence="1">
    <location>
        <begin position="332"/>
        <end position="354"/>
    </location>
</feature>
<keyword evidence="1" id="KW-0812">Transmembrane</keyword>
<gene>
    <name evidence="2" type="ORF">HUV48_12120</name>
</gene>